<dbReference type="GO" id="GO:0042128">
    <property type="term" value="P:nitrate assimilation"/>
    <property type="evidence" value="ECO:0007669"/>
    <property type="project" value="UniProtKB-KW"/>
</dbReference>
<name>A0A7I9V219_9ACTN</name>
<evidence type="ECO:0000256" key="1">
    <source>
        <dbReference type="ARBA" id="ARBA00023063"/>
    </source>
</evidence>
<reference evidence="3" key="1">
    <citation type="submission" date="2019-06" db="EMBL/GenBank/DDBJ databases">
        <title>Gordonia isolated from sludge of a wastewater treatment plant.</title>
        <authorList>
            <person name="Tamura T."/>
            <person name="Aoyama K."/>
            <person name="Kang Y."/>
            <person name="Saito S."/>
            <person name="Akiyama N."/>
            <person name="Yazawa K."/>
            <person name="Gonoi T."/>
            <person name="Mikami Y."/>
        </authorList>
    </citation>
    <scope>NUCLEOTIDE SEQUENCE [LARGE SCALE GENOMIC DNA]</scope>
    <source>
        <strain evidence="3">NBRC 107697</strain>
    </source>
</reference>
<accession>A0A7I9V219</accession>
<dbReference type="InterPro" id="IPR020945">
    <property type="entry name" value="DMSO/NO3_reduct_chaperone"/>
</dbReference>
<organism evidence="2 3">
    <name type="scientific">Gordonia crocea</name>
    <dbReference type="NCBI Taxonomy" id="589162"/>
    <lineage>
        <taxon>Bacteria</taxon>
        <taxon>Bacillati</taxon>
        <taxon>Actinomycetota</taxon>
        <taxon>Actinomycetes</taxon>
        <taxon>Mycobacteriales</taxon>
        <taxon>Gordoniaceae</taxon>
        <taxon>Gordonia</taxon>
    </lineage>
</organism>
<keyword evidence="3" id="KW-1185">Reference proteome</keyword>
<evidence type="ECO:0000313" key="3">
    <source>
        <dbReference type="Proteomes" id="UP000444980"/>
    </source>
</evidence>
<evidence type="ECO:0000313" key="2">
    <source>
        <dbReference type="EMBL" id="GED99445.1"/>
    </source>
</evidence>
<dbReference type="GO" id="GO:0051131">
    <property type="term" value="P:chaperone-mediated protein complex assembly"/>
    <property type="evidence" value="ECO:0007669"/>
    <property type="project" value="InterPro"/>
</dbReference>
<dbReference type="SUPFAM" id="SSF89155">
    <property type="entry name" value="TorD-like"/>
    <property type="match status" value="1"/>
</dbReference>
<dbReference type="NCBIfam" id="TIGR00684">
    <property type="entry name" value="narJ"/>
    <property type="match status" value="1"/>
</dbReference>
<dbReference type="InterPro" id="IPR036411">
    <property type="entry name" value="TorD-like_sf"/>
</dbReference>
<dbReference type="Proteomes" id="UP000444980">
    <property type="component" value="Unassembled WGS sequence"/>
</dbReference>
<dbReference type="InterPro" id="IPR003765">
    <property type="entry name" value="NO3_reductase_chaperone_NarJ"/>
</dbReference>
<dbReference type="PANTHER" id="PTHR43680">
    <property type="entry name" value="NITRATE REDUCTASE MOLYBDENUM COFACTOR ASSEMBLY CHAPERONE"/>
    <property type="match status" value="1"/>
</dbReference>
<dbReference type="PANTHER" id="PTHR43680:SF2">
    <property type="entry name" value="NITRATE REDUCTASE MOLYBDENUM COFACTOR ASSEMBLY CHAPERONE NARJ"/>
    <property type="match status" value="1"/>
</dbReference>
<keyword evidence="1" id="KW-0534">Nitrate assimilation</keyword>
<dbReference type="AlphaFoldDB" id="A0A7I9V219"/>
<gene>
    <name evidence="2" type="ORF">nbrc107697_34840</name>
</gene>
<dbReference type="GO" id="GO:0051082">
    <property type="term" value="F:unfolded protein binding"/>
    <property type="evidence" value="ECO:0007669"/>
    <property type="project" value="InterPro"/>
</dbReference>
<dbReference type="EMBL" id="BJOU01000019">
    <property type="protein sequence ID" value="GED99445.1"/>
    <property type="molecule type" value="Genomic_DNA"/>
</dbReference>
<proteinExistence type="predicted"/>
<dbReference type="GO" id="GO:0016530">
    <property type="term" value="F:metallochaperone activity"/>
    <property type="evidence" value="ECO:0007669"/>
    <property type="project" value="TreeGrafter"/>
</dbReference>
<sequence>MMRFPFGSPSAPTAAPRRGAADHRVLYQAASWCLQYPDDEVLARAALLRAALDEQPSSDAVLALGRFVDHLAATDPDDLRHSYVDVFDLSRRQTLYLTYWTHGDTRRRGAALAAIKQRYRDAGFLVDTRGELTDYLPMVLEFAARVDPDGGRELLVEYRPCLELIRLALADQTSAYADVLTAVCATLPGPSPADRASALAMRGEAETVEQVGLDAGDPRLMPLFTVAEMAATAPMGGRR</sequence>
<comment type="caution">
    <text evidence="2">The sequence shown here is derived from an EMBL/GenBank/DDBJ whole genome shotgun (WGS) entry which is preliminary data.</text>
</comment>
<protein>
    <submittedName>
        <fullName evidence="2">Nitrate reductase molybdenum cofactor assembly chaperone</fullName>
    </submittedName>
</protein>
<dbReference type="Gene3D" id="1.10.3480.10">
    <property type="entry name" value="TorD-like"/>
    <property type="match status" value="1"/>
</dbReference>
<dbReference type="Pfam" id="PF02613">
    <property type="entry name" value="Nitrate_red_del"/>
    <property type="match status" value="1"/>
</dbReference>